<evidence type="ECO:0000256" key="5">
    <source>
        <dbReference type="ARBA" id="ARBA00022840"/>
    </source>
</evidence>
<evidence type="ECO:0000256" key="3">
    <source>
        <dbReference type="ARBA" id="ARBA00022701"/>
    </source>
</evidence>
<keyword evidence="4 9" id="KW-0547">Nucleotide-binding</keyword>
<dbReference type="PROSITE" id="PS50067">
    <property type="entry name" value="KINESIN_MOTOR_2"/>
    <property type="match status" value="1"/>
</dbReference>
<feature type="coiled-coil region" evidence="11">
    <location>
        <begin position="396"/>
        <end position="500"/>
    </location>
</feature>
<feature type="compositionally biased region" description="Polar residues" evidence="12">
    <location>
        <begin position="894"/>
        <end position="910"/>
    </location>
</feature>
<protein>
    <recommendedName>
        <fullName evidence="10">Kinesin-like protein</fullName>
    </recommendedName>
</protein>
<dbReference type="Proteomes" id="UP000007241">
    <property type="component" value="Unassembled WGS sequence"/>
</dbReference>
<reference evidence="14 15" key="1">
    <citation type="submission" date="2009-12" db="EMBL/GenBank/DDBJ databases">
        <title>The draft genome of Batrachochytrium dendrobatidis.</title>
        <authorList>
            <consortium name="US DOE Joint Genome Institute (JGI-PGF)"/>
            <person name="Kuo A."/>
            <person name="Salamov A."/>
            <person name="Schmutz J."/>
            <person name="Lucas S."/>
            <person name="Pitluck S."/>
            <person name="Rosenblum E."/>
            <person name="Stajich J."/>
            <person name="Eisen M."/>
            <person name="Grigoriev I.V."/>
        </authorList>
    </citation>
    <scope>NUCLEOTIDE SEQUENCE [LARGE SCALE GENOMIC DNA]</scope>
    <source>
        <strain evidence="15">JAM81 / FGSC 10211</strain>
    </source>
</reference>
<dbReference type="OMA" id="FPMGTKQ"/>
<keyword evidence="7 9" id="KW-0505">Motor protein</keyword>
<comment type="subcellular location">
    <subcellularLocation>
        <location evidence="1">Cytoplasm</location>
        <location evidence="1">Cytoskeleton</location>
    </subcellularLocation>
</comment>
<dbReference type="GO" id="GO:0005524">
    <property type="term" value="F:ATP binding"/>
    <property type="evidence" value="ECO:0007669"/>
    <property type="project" value="UniProtKB-UniRule"/>
</dbReference>
<keyword evidence="8" id="KW-0206">Cytoskeleton</keyword>
<dbReference type="CDD" id="cd23649">
    <property type="entry name" value="Khc_CBD_cc"/>
    <property type="match status" value="1"/>
</dbReference>
<keyword evidence="6 11" id="KW-0175">Coiled coil</keyword>
<evidence type="ECO:0000259" key="13">
    <source>
        <dbReference type="PROSITE" id="PS50067"/>
    </source>
</evidence>
<feature type="coiled-coil region" evidence="11">
    <location>
        <begin position="819"/>
        <end position="857"/>
    </location>
</feature>
<dbReference type="EMBL" id="GL882879">
    <property type="protein sequence ID" value="EGF83199.1"/>
    <property type="molecule type" value="Genomic_DNA"/>
</dbReference>
<dbReference type="OrthoDB" id="3176171at2759"/>
<evidence type="ECO:0000313" key="14">
    <source>
        <dbReference type="EMBL" id="EGF83199.1"/>
    </source>
</evidence>
<feature type="region of interest" description="Disordered" evidence="12">
    <location>
        <begin position="872"/>
        <end position="916"/>
    </location>
</feature>
<sequence length="916" mass="102726">MTSVKCESKEYPGVFNFDKIFDWATTQDQVFGYSAGSIVNDIMNGYNGTIFAYGQTGSGKTHTMMGDMESSEFKGLTPRIVEHIFDTILNSPSNLEFTVKVSFMEIYMEKIRDLLNPTNDNLPVHEDKGRGVYVKGLLEVFVGSVDEVYEAMRRGQGARVVAYTNMNAESSRSHSIFVLQITQKNLNDGSIKTGKLSLVDLAGSEKVGKTGATGQTLEEAKKINKSLSALGMVINSLTDGKSSHIPYRDSKLTRILQESLGGNSRTTLIINCSPSSFNEAETISTLRFGMRAKTIKNKAKINAELSPNELKTLLKKAKIETAELESQIVSIEKELVSWRAGQTVPESEWVTLSGKTASAGLSPATVAPALLDIAVSRASATTPSSTTALAISDDDREEFLRRENELADQLAEKEMELKKQQTLVEELQEELNFIKTREAEIAQENKILGSNMTEMQLQLEKVMFENKESLITVDTLKESKNELERTLDSLKKQILELQATKMPETKDDNEKEKRKQEKMAQMMAEFDPTAVMDDKERQMRETLVKLSHMKETSKPPTDTEEIASQHFELLDVKTQLAHHQVEITELSGLAASREAEISTLRARKEEVETKLAALESEYEQLLEKTIQEEEQHFGGETSNVVQDLKSKLEVQYGAKRDIQEKEIEELVSEKTKENQELLSSVDTLRKTPGTTSGLSTEEGRTPALPALDVATTEEIEKMRKTMATQLIEFDAMKKKLMRDLQNRCEKVVELEISLDETREQYNNILRNSNSRAQQQKMAVLEHNLEQLKTVQKGICQANETLKKDLAVADRKLSTRNERIQNLESLLQESQVKIETQNQKYEAQISSMREKLRQAQAQQAEWGSSWVQSSRIAKPLRGGGAAHVAGEDADESDTPDTVSSQTLNPKRSSWYVSLLKK</sequence>
<accession>F4NUM8</accession>
<feature type="domain" description="Kinesin motor" evidence="13">
    <location>
        <begin position="1"/>
        <end position="295"/>
    </location>
</feature>
<dbReference type="Gene3D" id="3.40.850.10">
    <property type="entry name" value="Kinesin motor domain"/>
    <property type="match status" value="1"/>
</dbReference>
<dbReference type="GO" id="GO:0005874">
    <property type="term" value="C:microtubule"/>
    <property type="evidence" value="ECO:0000318"/>
    <property type="project" value="GO_Central"/>
</dbReference>
<dbReference type="RefSeq" id="XP_006675170.1">
    <property type="nucleotide sequence ID" value="XM_006675107.1"/>
</dbReference>
<evidence type="ECO:0000256" key="2">
    <source>
        <dbReference type="ARBA" id="ARBA00022490"/>
    </source>
</evidence>
<dbReference type="SUPFAM" id="SSF52540">
    <property type="entry name" value="P-loop containing nucleoside triphosphate hydrolases"/>
    <property type="match status" value="1"/>
</dbReference>
<dbReference type="AlphaFoldDB" id="F4NUM8"/>
<dbReference type="STRING" id="684364.F4NUM8"/>
<keyword evidence="15" id="KW-1185">Reference proteome</keyword>
<dbReference type="PROSITE" id="PS00411">
    <property type="entry name" value="KINESIN_MOTOR_1"/>
    <property type="match status" value="1"/>
</dbReference>
<evidence type="ECO:0000256" key="8">
    <source>
        <dbReference type="ARBA" id="ARBA00023212"/>
    </source>
</evidence>
<dbReference type="GO" id="GO:0008574">
    <property type="term" value="F:plus-end-directed microtubule motor activity"/>
    <property type="evidence" value="ECO:0000318"/>
    <property type="project" value="GO_Central"/>
</dbReference>
<evidence type="ECO:0000256" key="7">
    <source>
        <dbReference type="ARBA" id="ARBA00023175"/>
    </source>
</evidence>
<evidence type="ECO:0000256" key="11">
    <source>
        <dbReference type="SAM" id="Coils"/>
    </source>
</evidence>
<dbReference type="GO" id="GO:0030705">
    <property type="term" value="P:cytoskeleton-dependent intracellular transport"/>
    <property type="evidence" value="ECO:0000318"/>
    <property type="project" value="GO_Central"/>
</dbReference>
<evidence type="ECO:0000256" key="10">
    <source>
        <dbReference type="RuleBase" id="RU000394"/>
    </source>
</evidence>
<dbReference type="PANTHER" id="PTHR47968">
    <property type="entry name" value="CENTROMERE PROTEIN E"/>
    <property type="match status" value="1"/>
</dbReference>
<dbReference type="InterPro" id="IPR036961">
    <property type="entry name" value="Kinesin_motor_dom_sf"/>
</dbReference>
<keyword evidence="3 10" id="KW-0493">Microtubule</keyword>
<name>F4NUM8_BATDJ</name>
<proteinExistence type="inferred from homology"/>
<dbReference type="InterPro" id="IPR027640">
    <property type="entry name" value="Kinesin-like_fam"/>
</dbReference>
<dbReference type="GO" id="GO:0016887">
    <property type="term" value="F:ATP hydrolysis activity"/>
    <property type="evidence" value="ECO:0000318"/>
    <property type="project" value="GO_Central"/>
</dbReference>
<dbReference type="GO" id="GO:0007018">
    <property type="term" value="P:microtubule-based movement"/>
    <property type="evidence" value="ECO:0000318"/>
    <property type="project" value="GO_Central"/>
</dbReference>
<feature type="coiled-coil region" evidence="11">
    <location>
        <begin position="747"/>
        <end position="790"/>
    </location>
</feature>
<keyword evidence="5 9" id="KW-0067">ATP-binding</keyword>
<dbReference type="FunFam" id="3.40.850.10:FF:000031">
    <property type="entry name" value="Kinesin-like protein"/>
    <property type="match status" value="1"/>
</dbReference>
<dbReference type="InterPro" id="IPR019821">
    <property type="entry name" value="Kinesin_motor_CS"/>
</dbReference>
<dbReference type="PANTHER" id="PTHR47968:SF75">
    <property type="entry name" value="CENTROMERE-ASSOCIATED PROTEIN E"/>
    <property type="match status" value="1"/>
</dbReference>
<dbReference type="GO" id="GO:0005871">
    <property type="term" value="C:kinesin complex"/>
    <property type="evidence" value="ECO:0000318"/>
    <property type="project" value="GO_Central"/>
</dbReference>
<organism evidence="14 15">
    <name type="scientific">Batrachochytrium dendrobatidis (strain JAM81 / FGSC 10211)</name>
    <name type="common">Frog chytrid fungus</name>
    <dbReference type="NCBI Taxonomy" id="684364"/>
    <lineage>
        <taxon>Eukaryota</taxon>
        <taxon>Fungi</taxon>
        <taxon>Fungi incertae sedis</taxon>
        <taxon>Chytridiomycota</taxon>
        <taxon>Chytridiomycota incertae sedis</taxon>
        <taxon>Chytridiomycetes</taxon>
        <taxon>Rhizophydiales</taxon>
        <taxon>Rhizophydiales incertae sedis</taxon>
        <taxon>Batrachochytrium</taxon>
    </lineage>
</organism>
<dbReference type="InterPro" id="IPR027417">
    <property type="entry name" value="P-loop_NTPase"/>
</dbReference>
<feature type="coiled-coil region" evidence="11">
    <location>
        <begin position="590"/>
        <end position="631"/>
    </location>
</feature>
<comment type="similarity">
    <text evidence="9 10">Belongs to the TRAFAC class myosin-kinesin ATPase superfamily. Kinesin family.</text>
</comment>
<dbReference type="HOGENOM" id="CLU_001485_3_0_1"/>
<gene>
    <name evidence="14" type="ORF">BATDEDRAFT_18361</name>
</gene>
<dbReference type="CDD" id="cd01369">
    <property type="entry name" value="KISc_KHC_KIF5"/>
    <property type="match status" value="1"/>
</dbReference>
<dbReference type="Pfam" id="PF00225">
    <property type="entry name" value="Kinesin"/>
    <property type="match status" value="1"/>
</dbReference>
<evidence type="ECO:0000256" key="6">
    <source>
        <dbReference type="ARBA" id="ARBA00023054"/>
    </source>
</evidence>
<dbReference type="GO" id="GO:0005737">
    <property type="term" value="C:cytoplasm"/>
    <property type="evidence" value="ECO:0000318"/>
    <property type="project" value="GO_Central"/>
</dbReference>
<dbReference type="InterPro" id="IPR001752">
    <property type="entry name" value="Kinesin_motor_dom"/>
</dbReference>
<evidence type="ECO:0000256" key="1">
    <source>
        <dbReference type="ARBA" id="ARBA00004245"/>
    </source>
</evidence>
<dbReference type="GeneID" id="18237279"/>
<evidence type="ECO:0000313" key="15">
    <source>
        <dbReference type="Proteomes" id="UP000007241"/>
    </source>
</evidence>
<evidence type="ECO:0000256" key="4">
    <source>
        <dbReference type="ARBA" id="ARBA00022741"/>
    </source>
</evidence>
<dbReference type="InParanoid" id="F4NUM8"/>
<feature type="binding site" evidence="9">
    <location>
        <begin position="54"/>
        <end position="61"/>
    </location>
    <ligand>
        <name>ATP</name>
        <dbReference type="ChEBI" id="CHEBI:30616"/>
    </ligand>
</feature>
<evidence type="ECO:0000256" key="9">
    <source>
        <dbReference type="PROSITE-ProRule" id="PRU00283"/>
    </source>
</evidence>
<keyword evidence="2" id="KW-0963">Cytoplasm</keyword>
<dbReference type="PRINTS" id="PR00380">
    <property type="entry name" value="KINESINHEAVY"/>
</dbReference>
<dbReference type="FunCoup" id="F4NUM8">
    <property type="interactions" value="208"/>
</dbReference>
<dbReference type="SMART" id="SM00129">
    <property type="entry name" value="KISc"/>
    <property type="match status" value="1"/>
</dbReference>
<evidence type="ECO:0000256" key="12">
    <source>
        <dbReference type="SAM" id="MobiDB-lite"/>
    </source>
</evidence>
<dbReference type="InterPro" id="IPR059182">
    <property type="entry name" value="Khc_C"/>
</dbReference>
<dbReference type="GO" id="GO:0008017">
    <property type="term" value="F:microtubule binding"/>
    <property type="evidence" value="ECO:0000318"/>
    <property type="project" value="GO_Central"/>
</dbReference>